<sequence length="434" mass="46390">MYGGAQLLALAAPLICASSFLPFIIYMNKSLGFLLLLSTVSMSAVAQSDFRVGYIVQSAGDTVSGLIAYQGAQRSALSCRFRTDGQAAVVDYQPEQLRGYGFKQGAKYMSQPLPAAPARATFLEILAFGKVALLTSVDSDDQRHFYVKKDAAPVVELIQKDTIVSKSSPSGVQKVKVRSYPFRSVLNSTLDGCPAVQAQLGRAELVESQLTRLVNSYNNCATGSTAQVVAPRTGRFKAGLLAGAQRGAFTFNDEGEEKLSSTVGPIMGFGFDFAPSRFNEKLSMRVEGLYSKQSTELQYTRPGSGPFLTQRAQRNLVVEATSLHLVALLRYARTTGAIRPFIQVGPQLAAHIKRNAVLTTTYDVASPPAPSSREIELRPSNFGGVLGAGLLLPAGKAGTFQLEARLDKMDSLSESGILSGATTTSVLVGYTIGK</sequence>
<dbReference type="RefSeq" id="WP_187731165.1">
    <property type="nucleotide sequence ID" value="NZ_CP060784.1"/>
</dbReference>
<accession>A0A7H0GRD8</accession>
<proteinExistence type="predicted"/>
<dbReference type="EMBL" id="CP060784">
    <property type="protein sequence ID" value="QNP50854.1"/>
    <property type="molecule type" value="Genomic_DNA"/>
</dbReference>
<dbReference type="AlphaFoldDB" id="A0A7H0GRD8"/>
<dbReference type="KEGG" id="hqi:H9L05_11755"/>
<gene>
    <name evidence="2" type="ORF">H9L05_11755</name>
</gene>
<evidence type="ECO:0000313" key="3">
    <source>
        <dbReference type="Proteomes" id="UP000516093"/>
    </source>
</evidence>
<evidence type="ECO:0000259" key="1">
    <source>
        <dbReference type="Pfam" id="PF13568"/>
    </source>
</evidence>
<reference evidence="2 3" key="1">
    <citation type="submission" date="2020-08" db="EMBL/GenBank/DDBJ databases">
        <title>Genome sequence of Hymenobacter qilianensis JCM 19763T.</title>
        <authorList>
            <person name="Hyun D.-W."/>
            <person name="Bae J.-W."/>
        </authorList>
    </citation>
    <scope>NUCLEOTIDE SEQUENCE [LARGE SCALE GENOMIC DNA]</scope>
    <source>
        <strain evidence="2 3">JCM 19763</strain>
    </source>
</reference>
<evidence type="ECO:0000313" key="2">
    <source>
        <dbReference type="EMBL" id="QNP50854.1"/>
    </source>
</evidence>
<dbReference type="InterPro" id="IPR025665">
    <property type="entry name" value="Beta-barrel_OMP_2"/>
</dbReference>
<dbReference type="Pfam" id="PF13568">
    <property type="entry name" value="OMP_b-brl_2"/>
    <property type="match status" value="1"/>
</dbReference>
<name>A0A7H0GRD8_9BACT</name>
<dbReference type="Proteomes" id="UP000516093">
    <property type="component" value="Chromosome"/>
</dbReference>
<protein>
    <submittedName>
        <fullName evidence="2">Outer membrane beta-barrel protein</fullName>
    </submittedName>
</protein>
<keyword evidence="3" id="KW-1185">Reference proteome</keyword>
<feature type="domain" description="Outer membrane protein beta-barrel" evidence="1">
    <location>
        <begin position="233"/>
        <end position="406"/>
    </location>
</feature>
<organism evidence="2 3">
    <name type="scientific">Hymenobacter qilianensis</name>
    <dbReference type="NCBI Taxonomy" id="1385715"/>
    <lineage>
        <taxon>Bacteria</taxon>
        <taxon>Pseudomonadati</taxon>
        <taxon>Bacteroidota</taxon>
        <taxon>Cytophagia</taxon>
        <taxon>Cytophagales</taxon>
        <taxon>Hymenobacteraceae</taxon>
        <taxon>Hymenobacter</taxon>
    </lineage>
</organism>